<gene>
    <name evidence="3" type="ORF">GCN75_06900</name>
</gene>
<proteinExistence type="predicted"/>
<keyword evidence="1" id="KW-0812">Transmembrane</keyword>
<evidence type="ECO:0000313" key="3">
    <source>
        <dbReference type="EMBL" id="KAB8065505.1"/>
    </source>
</evidence>
<dbReference type="Pfam" id="PF07811">
    <property type="entry name" value="TadE"/>
    <property type="match status" value="1"/>
</dbReference>
<organism evidence="3 4">
    <name type="scientific">Janthinobacterium violaceinigrum</name>
    <dbReference type="NCBI Taxonomy" id="2654252"/>
    <lineage>
        <taxon>Bacteria</taxon>
        <taxon>Pseudomonadati</taxon>
        <taxon>Pseudomonadota</taxon>
        <taxon>Betaproteobacteria</taxon>
        <taxon>Burkholderiales</taxon>
        <taxon>Oxalobacteraceae</taxon>
        <taxon>Janthinobacterium</taxon>
    </lineage>
</organism>
<protein>
    <recommendedName>
        <fullName evidence="2">TadE-like domain-containing protein</fullName>
    </recommendedName>
</protein>
<evidence type="ECO:0000259" key="2">
    <source>
        <dbReference type="Pfam" id="PF07811"/>
    </source>
</evidence>
<sequence>MKAPRRAPRRQGGVAAIELALILLFFMGLLPFVLLFGRALLVYTALQKSAHDAARYMATMPLPQMGSIATATEGAVFSRQMVVDAMAESWPQMEAARVSVDCVYVDESFSCGSYPTAPLQVRIKVTVDMPVDFLPELTRKWLPQLEPIPLRANATLRYVN</sequence>
<dbReference type="EMBL" id="WFLI01000006">
    <property type="protein sequence ID" value="KAB8065505.1"/>
    <property type="molecule type" value="Genomic_DNA"/>
</dbReference>
<name>A0A6I1I3L9_9BURK</name>
<dbReference type="AlphaFoldDB" id="A0A6I1I3L9"/>
<keyword evidence="1" id="KW-0472">Membrane</keyword>
<accession>A0A6I1I3L9</accession>
<dbReference type="Proteomes" id="UP000468717">
    <property type="component" value="Unassembled WGS sequence"/>
</dbReference>
<evidence type="ECO:0000256" key="1">
    <source>
        <dbReference type="SAM" id="Phobius"/>
    </source>
</evidence>
<dbReference type="InterPro" id="IPR012495">
    <property type="entry name" value="TadE-like_dom"/>
</dbReference>
<keyword evidence="1" id="KW-1133">Transmembrane helix</keyword>
<feature type="transmembrane region" description="Helical" evidence="1">
    <location>
        <begin position="12"/>
        <end position="37"/>
    </location>
</feature>
<comment type="caution">
    <text evidence="3">The sequence shown here is derived from an EMBL/GenBank/DDBJ whole genome shotgun (WGS) entry which is preliminary data.</text>
</comment>
<keyword evidence="4" id="KW-1185">Reference proteome</keyword>
<feature type="domain" description="TadE-like" evidence="2">
    <location>
        <begin position="13"/>
        <end position="55"/>
    </location>
</feature>
<reference evidence="3 4" key="1">
    <citation type="submission" date="2019-10" db="EMBL/GenBank/DDBJ databases">
        <title>Three novel species isolated from a subtropical stream in China.</title>
        <authorList>
            <person name="Lu H."/>
        </authorList>
    </citation>
    <scope>NUCLEOTIDE SEQUENCE [LARGE SCALE GENOMIC DNA]</scope>
    <source>
        <strain evidence="3 4">FT13W</strain>
    </source>
</reference>
<evidence type="ECO:0000313" key="4">
    <source>
        <dbReference type="Proteomes" id="UP000468717"/>
    </source>
</evidence>
<dbReference type="RefSeq" id="WP_152281951.1">
    <property type="nucleotide sequence ID" value="NZ_WFLI01000006.1"/>
</dbReference>